<dbReference type="PROSITE" id="PS51257">
    <property type="entry name" value="PROKAR_LIPOPROTEIN"/>
    <property type="match status" value="1"/>
</dbReference>
<protein>
    <submittedName>
        <fullName evidence="4">Alginate lyase</fullName>
    </submittedName>
</protein>
<name>E7FLJ9_9GAMM</name>
<feature type="compositionally biased region" description="Low complexity" evidence="1">
    <location>
        <begin position="45"/>
        <end position="69"/>
    </location>
</feature>
<keyword evidence="4" id="KW-0456">Lyase</keyword>
<dbReference type="GO" id="GO:0016829">
    <property type="term" value="F:lyase activity"/>
    <property type="evidence" value="ECO:0007669"/>
    <property type="project" value="UniProtKB-KW"/>
</dbReference>
<organism evidence="4">
    <name type="scientific">Microbulbifer sp. 6532A</name>
    <dbReference type="NCBI Taxonomy" id="752076"/>
    <lineage>
        <taxon>Bacteria</taxon>
        <taxon>Pseudomonadati</taxon>
        <taxon>Pseudomonadota</taxon>
        <taxon>Gammaproteobacteria</taxon>
        <taxon>Cellvibrionales</taxon>
        <taxon>Microbulbiferaceae</taxon>
        <taxon>Microbulbifer</taxon>
    </lineage>
</organism>
<dbReference type="BRENDA" id="4.2.2.3">
    <property type="organism ID" value="16044"/>
</dbReference>
<feature type="domain" description="Alginate lyase 2" evidence="3">
    <location>
        <begin position="88"/>
        <end position="353"/>
    </location>
</feature>
<keyword evidence="2" id="KW-0732">Signal</keyword>
<reference evidence="4" key="1">
    <citation type="journal article" date="2012" name="Biodegradation">
        <title>Isolation and characterization of Microbulbifer species 6532A degrading seaweed thalli to single cell detritus particles.</title>
        <authorList>
            <person name="Wakabayashi M."/>
            <person name="Sakatoku A."/>
            <person name="Noda F."/>
            <person name="Noda M."/>
            <person name="Tanaka D."/>
            <person name="Nakamura S."/>
        </authorList>
    </citation>
    <scope>NUCLEOTIDE SEQUENCE</scope>
    <source>
        <strain evidence="4">6532A</strain>
    </source>
</reference>
<proteinExistence type="predicted"/>
<dbReference type="SMR" id="E7FLJ9"/>
<evidence type="ECO:0000256" key="1">
    <source>
        <dbReference type="SAM" id="MobiDB-lite"/>
    </source>
</evidence>
<feature type="region of interest" description="Disordered" evidence="1">
    <location>
        <begin position="35"/>
        <end position="81"/>
    </location>
</feature>
<dbReference type="SUPFAM" id="SSF49899">
    <property type="entry name" value="Concanavalin A-like lectins/glucanases"/>
    <property type="match status" value="1"/>
</dbReference>
<evidence type="ECO:0000313" key="4">
    <source>
        <dbReference type="EMBL" id="BAJ62034.1"/>
    </source>
</evidence>
<sequence length="358" mass="38181">MSIWKLHAVSKPALCRILFASIFSLGLAGCGSDNSEPNHTDAGASSSSSSSSSGSSSSSSSGSSSSSSGSGSGSGSGLDPMLPPSSNFDLAAWYLSVPTDDDGNGRADSIYEAELNSGYGNSNYFYTGEDGGMVFRCPIAGFKTSTNTSYTRTELRGMLRRGDTSISTQGVNKNNWVFSSAPIAAREAAGGVDGVLRATLAVNHVTTTGDSGQTGRVIVGQIHANDDEPLRLYYRKLPDNSKGSIYIAHEIKGGDDTWYEMIGSRSSSASNPEDGIALNEIFSYEIRVEGNTLTVTIFREGKDDVIQMVDMSESGYDTEDQYMYFKAGVYNQNNSGDDSDYVQATFYALENSHTEYED</sequence>
<gene>
    <name evidence="4" type="primary">algMsp</name>
</gene>
<dbReference type="AlphaFoldDB" id="E7FLJ9"/>
<feature type="signal peptide" evidence="2">
    <location>
        <begin position="1"/>
        <end position="28"/>
    </location>
</feature>
<accession>E7FLJ9</accession>
<evidence type="ECO:0000259" key="3">
    <source>
        <dbReference type="Pfam" id="PF08787"/>
    </source>
</evidence>
<dbReference type="EMBL" id="AB603802">
    <property type="protein sequence ID" value="BAJ62034.1"/>
    <property type="molecule type" value="Genomic_DNA"/>
</dbReference>
<dbReference type="InterPro" id="IPR014895">
    <property type="entry name" value="Alginate_lyase_2"/>
</dbReference>
<feature type="chain" id="PRO_5003218044" evidence="2">
    <location>
        <begin position="29"/>
        <end position="358"/>
    </location>
</feature>
<dbReference type="Pfam" id="PF08787">
    <property type="entry name" value="Alginate_lyase2"/>
    <property type="match status" value="1"/>
</dbReference>
<dbReference type="Gene3D" id="2.60.120.200">
    <property type="match status" value="1"/>
</dbReference>
<evidence type="ECO:0000256" key="2">
    <source>
        <dbReference type="SAM" id="SignalP"/>
    </source>
</evidence>
<dbReference type="BRENDA" id="4.2.2.11">
    <property type="organism ID" value="16044"/>
</dbReference>
<dbReference type="InterPro" id="IPR013320">
    <property type="entry name" value="ConA-like_dom_sf"/>
</dbReference>